<protein>
    <submittedName>
        <fullName evidence="2">Host attachment protein</fullName>
    </submittedName>
</protein>
<reference evidence="2" key="1">
    <citation type="submission" date="2022-11" db="EMBL/GenBank/DDBJ databases">
        <title>Methylomonas rapida sp. nov., Carotenoid-Producing Obligate Methanotrophs with High Growth Characteristics and Biotechnological Potential.</title>
        <authorList>
            <person name="Tikhonova E.N."/>
            <person name="Suleimanov R.Z."/>
            <person name="Miroshnikov K."/>
            <person name="Oshkin I.Y."/>
            <person name="Belova S.E."/>
            <person name="Danilova O.V."/>
            <person name="Ashikhmin A."/>
            <person name="Konopkin A."/>
            <person name="But S.Y."/>
            <person name="Khmelenina V.N."/>
            <person name="Kuznetsov N."/>
            <person name="Pimenov N.V."/>
            <person name="Dedysh S.N."/>
        </authorList>
    </citation>
    <scope>NUCLEOTIDE SEQUENCE</scope>
    <source>
        <strain evidence="2">MP1</strain>
    </source>
</reference>
<evidence type="ECO:0000313" key="3">
    <source>
        <dbReference type="Proteomes" id="UP001162780"/>
    </source>
</evidence>
<keyword evidence="3" id="KW-1185">Reference proteome</keyword>
<dbReference type="EMBL" id="CP113517">
    <property type="protein sequence ID" value="WAR44267.1"/>
    <property type="molecule type" value="Genomic_DNA"/>
</dbReference>
<feature type="region of interest" description="Disordered" evidence="1">
    <location>
        <begin position="37"/>
        <end position="58"/>
    </location>
</feature>
<feature type="compositionally biased region" description="Basic and acidic residues" evidence="1">
    <location>
        <begin position="37"/>
        <end position="47"/>
    </location>
</feature>
<evidence type="ECO:0000313" key="2">
    <source>
        <dbReference type="EMBL" id="WAR44267.1"/>
    </source>
</evidence>
<dbReference type="Proteomes" id="UP001162780">
    <property type="component" value="Chromosome"/>
</dbReference>
<sequence>MTITWVIVADSSRARFFNMPSRTESLQEMEGMVHAEGRMRDQEEVSDRQGGLASGGHAFEAPTDIAQHEADVFAKQIADRLEHGRVERAYDKLVLVAAPAFLGALRHALNDHVKNLVAMSLDKNLVSEKEAAIREHIV</sequence>
<organism evidence="2 3">
    <name type="scientific">Methylomonas rapida</name>
    <dbReference type="NCBI Taxonomy" id="2963939"/>
    <lineage>
        <taxon>Bacteria</taxon>
        <taxon>Pseudomonadati</taxon>
        <taxon>Pseudomonadota</taxon>
        <taxon>Gammaproteobacteria</taxon>
        <taxon>Methylococcales</taxon>
        <taxon>Methylococcaceae</taxon>
        <taxon>Methylomonas</taxon>
    </lineage>
</organism>
<dbReference type="InterPro" id="IPR019291">
    <property type="entry name" value="Host_attachment_protein"/>
</dbReference>
<dbReference type="RefSeq" id="WP_255189244.1">
    <property type="nucleotide sequence ID" value="NZ_CP113517.1"/>
</dbReference>
<proteinExistence type="predicted"/>
<dbReference type="Pfam" id="PF10116">
    <property type="entry name" value="Host_attach"/>
    <property type="match status" value="1"/>
</dbReference>
<gene>
    <name evidence="2" type="ORF">NM686_018150</name>
</gene>
<name>A0ABY7GH28_9GAMM</name>
<accession>A0ABY7GH28</accession>
<evidence type="ECO:0000256" key="1">
    <source>
        <dbReference type="SAM" id="MobiDB-lite"/>
    </source>
</evidence>